<dbReference type="PANTHER" id="PTHR10963:SF24">
    <property type="entry name" value="GLYCOSIDASE C21B10.07-RELATED"/>
    <property type="match status" value="1"/>
</dbReference>
<dbReference type="InterPro" id="IPR050546">
    <property type="entry name" value="Glycosyl_Hydrlase_16"/>
</dbReference>
<dbReference type="GO" id="GO:0009251">
    <property type="term" value="P:glucan catabolic process"/>
    <property type="evidence" value="ECO:0007669"/>
    <property type="project" value="TreeGrafter"/>
</dbReference>
<dbReference type="SUPFAM" id="SSF49899">
    <property type="entry name" value="Concanavalin A-like lectins/glucanases"/>
    <property type="match status" value="1"/>
</dbReference>
<dbReference type="PANTHER" id="PTHR10963">
    <property type="entry name" value="GLYCOSYL HYDROLASE-RELATED"/>
    <property type="match status" value="1"/>
</dbReference>
<dbReference type="AlphaFoldDB" id="A0A6N8J200"/>
<dbReference type="OrthoDB" id="9776255at2"/>
<keyword evidence="2" id="KW-0732">Signal</keyword>
<dbReference type="Pfam" id="PF00722">
    <property type="entry name" value="Glyco_hydro_16"/>
    <property type="match status" value="1"/>
</dbReference>
<dbReference type="EMBL" id="WRXO01000001">
    <property type="protein sequence ID" value="MVT38984.1"/>
    <property type="molecule type" value="Genomic_DNA"/>
</dbReference>
<evidence type="ECO:0000313" key="5">
    <source>
        <dbReference type="Proteomes" id="UP000468388"/>
    </source>
</evidence>
<dbReference type="CDD" id="cd08023">
    <property type="entry name" value="GH16_laminarinase_like"/>
    <property type="match status" value="1"/>
</dbReference>
<reference evidence="4 5" key="1">
    <citation type="submission" date="2019-12" db="EMBL/GenBank/DDBJ databases">
        <title>The draft genomic sequence of strain Chitinophaga oryziterrae JCM 16595.</title>
        <authorList>
            <person name="Zhang X."/>
        </authorList>
    </citation>
    <scope>NUCLEOTIDE SEQUENCE [LARGE SCALE GENOMIC DNA]</scope>
    <source>
        <strain evidence="4 5">JCM 16595</strain>
    </source>
</reference>
<proteinExistence type="inferred from homology"/>
<dbReference type="Proteomes" id="UP000468388">
    <property type="component" value="Unassembled WGS sequence"/>
</dbReference>
<sequence length="310" mass="34321">MRKTIASSILTCSVTALVSLTSCTKDNNKVDQKPTISTEAVVNVPATGICDYDQTDSFILAQGYTKVFGEEFTTSDLSKWQVWNSGAYNNELQLYKPANVTIADGKLVLTAKKETMKGATDPDNATKKTFNYTSGRLESNNYFSANTTTPKVRFSARIKLAAGYGMWPAFWTYGEDWPTNGEIDILESQGQYPKVYTTDYWYGATFEEPEEITAKDGAVITSTVDLTTCFHVYESIWQKDTLQFLLDGKVVNTKYTGDATGGGGFIHSMFGKLQRIALNAAVGGDNFDNLDTSKIQVGTTYIDWVRVYTK</sequence>
<evidence type="ECO:0000313" key="4">
    <source>
        <dbReference type="EMBL" id="MVT38984.1"/>
    </source>
</evidence>
<feature type="signal peptide" evidence="2">
    <location>
        <begin position="1"/>
        <end position="18"/>
    </location>
</feature>
<evidence type="ECO:0000256" key="2">
    <source>
        <dbReference type="SAM" id="SignalP"/>
    </source>
</evidence>
<comment type="similarity">
    <text evidence="1">Belongs to the glycosyl hydrolase 16 family.</text>
</comment>
<dbReference type="PROSITE" id="PS51257">
    <property type="entry name" value="PROKAR_LIPOPROTEIN"/>
    <property type="match status" value="1"/>
</dbReference>
<organism evidence="4 5">
    <name type="scientific">Chitinophaga oryziterrae</name>
    <dbReference type="NCBI Taxonomy" id="1031224"/>
    <lineage>
        <taxon>Bacteria</taxon>
        <taxon>Pseudomonadati</taxon>
        <taxon>Bacteroidota</taxon>
        <taxon>Chitinophagia</taxon>
        <taxon>Chitinophagales</taxon>
        <taxon>Chitinophagaceae</taxon>
        <taxon>Chitinophaga</taxon>
    </lineage>
</organism>
<accession>A0A6N8J200</accession>
<dbReference type="GO" id="GO:0004553">
    <property type="term" value="F:hydrolase activity, hydrolyzing O-glycosyl compounds"/>
    <property type="evidence" value="ECO:0007669"/>
    <property type="project" value="InterPro"/>
</dbReference>
<comment type="caution">
    <text evidence="4">The sequence shown here is derived from an EMBL/GenBank/DDBJ whole genome shotgun (WGS) entry which is preliminary data.</text>
</comment>
<feature type="domain" description="GH16" evidence="3">
    <location>
        <begin position="52"/>
        <end position="310"/>
    </location>
</feature>
<protein>
    <submittedName>
        <fullName evidence="4">Family 16 glycosylhydrolase</fullName>
    </submittedName>
</protein>
<name>A0A6N8J200_9BACT</name>
<gene>
    <name evidence="4" type="ORF">GO495_00185</name>
</gene>
<keyword evidence="5" id="KW-1185">Reference proteome</keyword>
<evidence type="ECO:0000256" key="1">
    <source>
        <dbReference type="ARBA" id="ARBA00006865"/>
    </source>
</evidence>
<keyword evidence="4" id="KW-0378">Hydrolase</keyword>
<dbReference type="RefSeq" id="WP_157297693.1">
    <property type="nucleotide sequence ID" value="NZ_BAAAZB010000005.1"/>
</dbReference>
<dbReference type="InterPro" id="IPR000757">
    <property type="entry name" value="Beta-glucanase-like"/>
</dbReference>
<dbReference type="Gene3D" id="2.60.120.200">
    <property type="match status" value="1"/>
</dbReference>
<evidence type="ECO:0000259" key="3">
    <source>
        <dbReference type="PROSITE" id="PS51762"/>
    </source>
</evidence>
<feature type="chain" id="PRO_5026678343" evidence="2">
    <location>
        <begin position="19"/>
        <end position="310"/>
    </location>
</feature>
<dbReference type="PROSITE" id="PS51762">
    <property type="entry name" value="GH16_2"/>
    <property type="match status" value="1"/>
</dbReference>
<dbReference type="InterPro" id="IPR013320">
    <property type="entry name" value="ConA-like_dom_sf"/>
</dbReference>